<dbReference type="EMBL" id="BAAANJ010000004">
    <property type="protein sequence ID" value="GAA1806427.1"/>
    <property type="molecule type" value="Genomic_DNA"/>
</dbReference>
<dbReference type="RefSeq" id="WP_344294721.1">
    <property type="nucleotide sequence ID" value="NZ_BAAANJ010000004.1"/>
</dbReference>
<evidence type="ECO:0000313" key="2">
    <source>
        <dbReference type="Proteomes" id="UP001500002"/>
    </source>
</evidence>
<comment type="caution">
    <text evidence="1">The sequence shown here is derived from an EMBL/GenBank/DDBJ whole genome shotgun (WGS) entry which is preliminary data.</text>
</comment>
<reference evidence="2" key="1">
    <citation type="journal article" date="2019" name="Int. J. Syst. Evol. Microbiol.">
        <title>The Global Catalogue of Microorganisms (GCM) 10K type strain sequencing project: providing services to taxonomists for standard genome sequencing and annotation.</title>
        <authorList>
            <consortium name="The Broad Institute Genomics Platform"/>
            <consortium name="The Broad Institute Genome Sequencing Center for Infectious Disease"/>
            <person name="Wu L."/>
            <person name="Ma J."/>
        </authorList>
    </citation>
    <scope>NUCLEOTIDE SEQUENCE [LARGE SCALE GENOMIC DNA]</scope>
    <source>
        <strain evidence="2">JCM 14322</strain>
    </source>
</reference>
<proteinExistence type="predicted"/>
<dbReference type="Proteomes" id="UP001500002">
    <property type="component" value="Unassembled WGS sequence"/>
</dbReference>
<organism evidence="1 2">
    <name type="scientific">Agromyces neolithicus</name>
    <dbReference type="NCBI Taxonomy" id="269420"/>
    <lineage>
        <taxon>Bacteria</taxon>
        <taxon>Bacillati</taxon>
        <taxon>Actinomycetota</taxon>
        <taxon>Actinomycetes</taxon>
        <taxon>Micrococcales</taxon>
        <taxon>Microbacteriaceae</taxon>
        <taxon>Agromyces</taxon>
    </lineage>
</organism>
<keyword evidence="2" id="KW-1185">Reference proteome</keyword>
<sequence>MEISEAISRLREAGVNLTPTGPDTLRADNGMQILIRKYEKAPGRRTVEHDLSRAEDQLVLYILGTTPRKLDRFTSDPRVAVVSPGAVWYGKDLTETPATTTKPIGRGPRPYTKFAVARALLAPERLPQTVLAASFHVSQPAVSNAVAKLADEVPLRTTGDDHGALFDYALTRYPGPGGITTYWWRDDPLEQQVTTILEVDADALLSGDLAARQISAWRMPEHATVYTVNALNPAELGFAAATADDYTLSITVPADTTLWATSKLHHRPGTADPVIVARDILNTGTTGDHDEAAGMIRAATLRLLPEQR</sequence>
<evidence type="ECO:0008006" key="3">
    <source>
        <dbReference type="Google" id="ProtNLM"/>
    </source>
</evidence>
<name>A0ABP4Y7V6_9MICO</name>
<accession>A0ABP4Y7V6</accession>
<gene>
    <name evidence="1" type="ORF">GCM10009749_13360</name>
</gene>
<evidence type="ECO:0000313" key="1">
    <source>
        <dbReference type="EMBL" id="GAA1806427.1"/>
    </source>
</evidence>
<protein>
    <recommendedName>
        <fullName evidence="3">Transcriptional regulator</fullName>
    </recommendedName>
</protein>